<protein>
    <recommendedName>
        <fullName evidence="1">F-box domain-containing protein</fullName>
    </recommendedName>
</protein>
<dbReference type="RefSeq" id="XP_502802.3">
    <property type="nucleotide sequence ID" value="XM_502802.3"/>
</dbReference>
<dbReference type="SUPFAM" id="SSF81383">
    <property type="entry name" value="F-box domain"/>
    <property type="match status" value="1"/>
</dbReference>
<organism evidence="2 3">
    <name type="scientific">Yarrowia lipolytica</name>
    <name type="common">Candida lipolytica</name>
    <dbReference type="NCBI Taxonomy" id="4952"/>
    <lineage>
        <taxon>Eukaryota</taxon>
        <taxon>Fungi</taxon>
        <taxon>Dikarya</taxon>
        <taxon>Ascomycota</taxon>
        <taxon>Saccharomycotina</taxon>
        <taxon>Dipodascomycetes</taxon>
        <taxon>Dipodascales</taxon>
        <taxon>Dipodascales incertae sedis</taxon>
        <taxon>Yarrowia</taxon>
    </lineage>
</organism>
<dbReference type="CDD" id="cd09917">
    <property type="entry name" value="F-box_SF"/>
    <property type="match status" value="1"/>
</dbReference>
<dbReference type="GeneID" id="2910261"/>
<name>A0A1D8NEH5_YARLL</name>
<dbReference type="Pfam" id="PF12937">
    <property type="entry name" value="F-box-like"/>
    <property type="match status" value="1"/>
</dbReference>
<dbReference type="InterPro" id="IPR036047">
    <property type="entry name" value="F-box-like_dom_sf"/>
</dbReference>
<sequence length="455" mass="51512">MLSLPPELLPQILVHLSYLDLHSLSLTCSFLYDQVHTTLEHDDALYLTCKNLVPWIHRQQKPKYSLWKDILNRILDTQFSGDPVKHIDTSTLTPTHRFVVPKRRPKMHQNTPFVGVPLVKARSPVHIHELGVSVENGHFLFVHDIINTSQYRLDVSSMHKRDVNEKEARNYLDWGFPRFMREPSGYRYKTPEFVWKFELNGEFLDDLYALNCGSTLFAILVGVQSGGLYFLKVESEDPRPIVLFLPSTETHNPIPPRAQLQQTNGAVFATVCYPETEQPEMMFLDFDGNVINRLFAVSSRDLNCAFMVRASDLFLVLGGELVRVAVDFSSGGGAEVVSRVGHVSAGRGGEHMTSNYVSSPRCYMVSISSLSCDSLRYRAHLDLDNLFGKYAIFWNHGGFAALLDLENHVVTKLQNDTDMLSLVSWVWSGDEGRSSGNGQIHVCRYTIDFLKGLEA</sequence>
<evidence type="ECO:0000313" key="3">
    <source>
        <dbReference type="Proteomes" id="UP000182444"/>
    </source>
</evidence>
<dbReference type="VEuPathDB" id="FungiDB:YALI1_D17090g"/>
<accession>A0A1D8NEH5</accession>
<gene>
    <name evidence="2" type="ORF">YALI1_D17090g</name>
</gene>
<evidence type="ECO:0000259" key="1">
    <source>
        <dbReference type="PROSITE" id="PS50181"/>
    </source>
</evidence>
<dbReference type="EMBL" id="CP017556">
    <property type="protein sequence ID" value="AOW04036.1"/>
    <property type="molecule type" value="Genomic_DNA"/>
</dbReference>
<reference evidence="2 3" key="1">
    <citation type="journal article" date="2016" name="PLoS ONE">
        <title>Sequence Assembly of Yarrowia lipolytica Strain W29/CLIB89 Shows Transposable Element Diversity.</title>
        <authorList>
            <person name="Magnan C."/>
            <person name="Yu J."/>
            <person name="Chang I."/>
            <person name="Jahn E."/>
            <person name="Kanomata Y."/>
            <person name="Wu J."/>
            <person name="Zeller M."/>
            <person name="Oakes M."/>
            <person name="Baldi P."/>
            <person name="Sandmeyer S."/>
        </authorList>
    </citation>
    <scope>NUCLEOTIDE SEQUENCE [LARGE SCALE GENOMIC DNA]</scope>
    <source>
        <strain evidence="3">CLIB89(W29)</strain>
    </source>
</reference>
<dbReference type="KEGG" id="yli:2910261"/>
<feature type="domain" description="F-box" evidence="1">
    <location>
        <begin position="1"/>
        <end position="49"/>
    </location>
</feature>
<proteinExistence type="predicted"/>
<dbReference type="Proteomes" id="UP000182444">
    <property type="component" value="Chromosome 1D"/>
</dbReference>
<dbReference type="PROSITE" id="PS50181">
    <property type="entry name" value="FBOX"/>
    <property type="match status" value="1"/>
</dbReference>
<dbReference type="InterPro" id="IPR001810">
    <property type="entry name" value="F-box_dom"/>
</dbReference>
<evidence type="ECO:0000313" key="2">
    <source>
        <dbReference type="EMBL" id="AOW04036.1"/>
    </source>
</evidence>
<dbReference type="AlphaFoldDB" id="A0A1D8NEH5"/>
<dbReference type="VEuPathDB" id="FungiDB:YALI0_D13772g"/>